<evidence type="ECO:0000313" key="2">
    <source>
        <dbReference type="Proteomes" id="UP000439903"/>
    </source>
</evidence>
<proteinExistence type="predicted"/>
<reference evidence="1 2" key="1">
    <citation type="journal article" date="2019" name="Environ. Microbiol.">
        <title>At the nexus of three kingdoms: the genome of the mycorrhizal fungus Gigaspora margarita provides insights into plant, endobacterial and fungal interactions.</title>
        <authorList>
            <person name="Venice F."/>
            <person name="Ghignone S."/>
            <person name="Salvioli di Fossalunga A."/>
            <person name="Amselem J."/>
            <person name="Novero M."/>
            <person name="Xianan X."/>
            <person name="Sedzielewska Toro K."/>
            <person name="Morin E."/>
            <person name="Lipzen A."/>
            <person name="Grigoriev I.V."/>
            <person name="Henrissat B."/>
            <person name="Martin F.M."/>
            <person name="Bonfante P."/>
        </authorList>
    </citation>
    <scope>NUCLEOTIDE SEQUENCE [LARGE SCALE GENOMIC DNA]</scope>
    <source>
        <strain evidence="1 2">BEG34</strain>
    </source>
</reference>
<keyword evidence="2" id="KW-1185">Reference proteome</keyword>
<dbReference type="InterPro" id="IPR043504">
    <property type="entry name" value="Peptidase_S1_PA_chymotrypsin"/>
</dbReference>
<sequence>MIDAREPLAELWDIQDNDIIEYLARESNLTMVDRTLKRFLNELNFAEAYINVKDNLIIVYTVNMSMIPEIISIPETEQYKQFLDFKHVQNSLASLKSSFNELAILANEDKPTSITIGIFPKFNKIVLVVGDNVRSRKESQILRAFISSARRNGAEIFFADSIDKLHAKRGINSGKITTRVFSGDGIYNEFDNVICSAGFWARTKDKSQTLLVAAGHCDIKSYLSESKKTIFYLEYNSSRNNWRIGIYF</sequence>
<dbReference type="OrthoDB" id="2484323at2759"/>
<organism evidence="1 2">
    <name type="scientific">Gigaspora margarita</name>
    <dbReference type="NCBI Taxonomy" id="4874"/>
    <lineage>
        <taxon>Eukaryota</taxon>
        <taxon>Fungi</taxon>
        <taxon>Fungi incertae sedis</taxon>
        <taxon>Mucoromycota</taxon>
        <taxon>Glomeromycotina</taxon>
        <taxon>Glomeromycetes</taxon>
        <taxon>Diversisporales</taxon>
        <taxon>Gigasporaceae</taxon>
        <taxon>Gigaspora</taxon>
    </lineage>
</organism>
<comment type="caution">
    <text evidence="1">The sequence shown here is derived from an EMBL/GenBank/DDBJ whole genome shotgun (WGS) entry which is preliminary data.</text>
</comment>
<dbReference type="EMBL" id="WTPW01000949">
    <property type="protein sequence ID" value="KAF0467835.1"/>
    <property type="molecule type" value="Genomic_DNA"/>
</dbReference>
<dbReference type="Proteomes" id="UP000439903">
    <property type="component" value="Unassembled WGS sequence"/>
</dbReference>
<protein>
    <submittedName>
        <fullName evidence="1">Uncharacterized protein</fullName>
    </submittedName>
</protein>
<accession>A0A8H4AAP8</accession>
<dbReference type="AlphaFoldDB" id="A0A8H4AAP8"/>
<dbReference type="Gene3D" id="2.40.10.10">
    <property type="entry name" value="Trypsin-like serine proteases"/>
    <property type="match status" value="1"/>
</dbReference>
<name>A0A8H4AAP8_GIGMA</name>
<gene>
    <name evidence="1" type="ORF">F8M41_025905</name>
</gene>
<evidence type="ECO:0000313" key="1">
    <source>
        <dbReference type="EMBL" id="KAF0467835.1"/>
    </source>
</evidence>